<keyword evidence="11" id="KW-1185">Reference proteome</keyword>
<dbReference type="Gene3D" id="3.60.15.10">
    <property type="entry name" value="Ribonuclease Z/Hydroxyacylglutathione hydrolase-like"/>
    <property type="match status" value="1"/>
</dbReference>
<evidence type="ECO:0000259" key="9">
    <source>
        <dbReference type="SMART" id="SM00849"/>
    </source>
</evidence>
<dbReference type="Pfam" id="PF00753">
    <property type="entry name" value="Lactamase_B"/>
    <property type="match status" value="1"/>
</dbReference>
<dbReference type="GO" id="GO:0050313">
    <property type="term" value="F:sulfur dioxygenase activity"/>
    <property type="evidence" value="ECO:0007669"/>
    <property type="project" value="InterPro"/>
</dbReference>
<keyword evidence="5" id="KW-0223">Dioxygenase</keyword>
<comment type="cofactor">
    <cofactor evidence="1">
        <name>Fe(2+)</name>
        <dbReference type="ChEBI" id="CHEBI:29033"/>
    </cofactor>
</comment>
<sequence>MQLRQLFDPTSSTYSYLLWDETSLKAVIIDPVIEQSTRDIALIRELQLNLLYSLETHIHADHITGGSLLRETFGCKLGVHGNADTTCTDLLLEDGDSLAFGEHELRVVHTPGHTNTDISYLTDGIVFTGDTLLIRGSGRIDFQSGDPGSSYDSITNKLFTLPEQTIVYPAHDYRGFRSTTIGEEKKYNMRLGGGVNREAYIDEMRSLKLERPEKMDIAVPGNLRCGADK</sequence>
<dbReference type="AlphaFoldDB" id="A0A1T2L483"/>
<keyword evidence="3" id="KW-0479">Metal-binding</keyword>
<evidence type="ECO:0000256" key="1">
    <source>
        <dbReference type="ARBA" id="ARBA00001954"/>
    </source>
</evidence>
<reference evidence="10 11" key="1">
    <citation type="submission" date="2016-11" db="EMBL/GenBank/DDBJ databases">
        <title>Mixed transmission modes and dynamic genome evolution in an obligate animal-bacterial symbiosis.</title>
        <authorList>
            <person name="Russell S.L."/>
            <person name="Corbett-Detig R.B."/>
            <person name="Cavanaugh C.M."/>
        </authorList>
    </citation>
    <scope>NUCLEOTIDE SEQUENCE [LARGE SCALE GENOMIC DNA]</scope>
    <source>
        <strain evidence="10">Sveles-Q1</strain>
    </source>
</reference>
<keyword evidence="4" id="KW-0809">Transit peptide</keyword>
<dbReference type="SMART" id="SM00849">
    <property type="entry name" value="Lactamase_B"/>
    <property type="match status" value="1"/>
</dbReference>
<dbReference type="SUPFAM" id="SSF56281">
    <property type="entry name" value="Metallo-hydrolase/oxidoreductase"/>
    <property type="match status" value="1"/>
</dbReference>
<gene>
    <name evidence="10" type="ORF">BOW53_09775</name>
</gene>
<name>A0A1T2L483_9GAMM</name>
<evidence type="ECO:0000256" key="8">
    <source>
        <dbReference type="ARBA" id="ARBA00023004"/>
    </source>
</evidence>
<accession>A0A1T2L483</accession>
<evidence type="ECO:0000256" key="7">
    <source>
        <dbReference type="ARBA" id="ARBA00023002"/>
    </source>
</evidence>
<keyword evidence="7" id="KW-0560">Oxidoreductase</keyword>
<proteinExistence type="inferred from homology"/>
<comment type="caution">
    <text evidence="10">The sequence shown here is derived from an EMBL/GenBank/DDBJ whole genome shotgun (WGS) entry which is preliminary data.</text>
</comment>
<evidence type="ECO:0000256" key="6">
    <source>
        <dbReference type="ARBA" id="ARBA00022990"/>
    </source>
</evidence>
<keyword evidence="10" id="KW-0378">Hydrolase</keyword>
<organism evidence="10 11">
    <name type="scientific">Solemya pervernicosa gill symbiont</name>
    <dbReference type="NCBI Taxonomy" id="642797"/>
    <lineage>
        <taxon>Bacteria</taxon>
        <taxon>Pseudomonadati</taxon>
        <taxon>Pseudomonadota</taxon>
        <taxon>Gammaproteobacteria</taxon>
        <taxon>sulfur-oxidizing symbionts</taxon>
    </lineage>
</organism>
<evidence type="ECO:0000256" key="4">
    <source>
        <dbReference type="ARBA" id="ARBA00022946"/>
    </source>
</evidence>
<evidence type="ECO:0000256" key="3">
    <source>
        <dbReference type="ARBA" id="ARBA00022723"/>
    </source>
</evidence>
<evidence type="ECO:0000313" key="10">
    <source>
        <dbReference type="EMBL" id="OOZ39884.1"/>
    </source>
</evidence>
<comment type="similarity">
    <text evidence="2">Belongs to the metallo-beta-lactamase superfamily. Glyoxalase II family.</text>
</comment>
<dbReference type="EMBL" id="MPRL01000039">
    <property type="protein sequence ID" value="OOZ39884.1"/>
    <property type="molecule type" value="Genomic_DNA"/>
</dbReference>
<dbReference type="InterPro" id="IPR036866">
    <property type="entry name" value="RibonucZ/Hydroxyglut_hydro"/>
</dbReference>
<dbReference type="InterPro" id="IPR051682">
    <property type="entry name" value="Mito_Persulfide_Diox"/>
</dbReference>
<dbReference type="GO" id="GO:0046872">
    <property type="term" value="F:metal ion binding"/>
    <property type="evidence" value="ECO:0007669"/>
    <property type="project" value="UniProtKB-KW"/>
</dbReference>
<dbReference type="RefSeq" id="WP_078483899.1">
    <property type="nucleotide sequence ID" value="NZ_MPRL01000039.1"/>
</dbReference>
<dbReference type="OrthoDB" id="9784009at2"/>
<dbReference type="InterPro" id="IPR001279">
    <property type="entry name" value="Metallo-B-lactamas"/>
</dbReference>
<evidence type="ECO:0000256" key="2">
    <source>
        <dbReference type="ARBA" id="ARBA00006759"/>
    </source>
</evidence>
<dbReference type="GO" id="GO:0070813">
    <property type="term" value="P:hydrogen sulfide metabolic process"/>
    <property type="evidence" value="ECO:0007669"/>
    <property type="project" value="TreeGrafter"/>
</dbReference>
<dbReference type="PANTHER" id="PTHR43084:SF1">
    <property type="entry name" value="PERSULFIDE DIOXYGENASE ETHE1, MITOCHONDRIAL"/>
    <property type="match status" value="1"/>
</dbReference>
<evidence type="ECO:0000256" key="5">
    <source>
        <dbReference type="ARBA" id="ARBA00022964"/>
    </source>
</evidence>
<dbReference type="InterPro" id="IPR044528">
    <property type="entry name" value="POD-like_MBL-fold"/>
</dbReference>
<keyword evidence="8" id="KW-0408">Iron</keyword>
<dbReference type="CDD" id="cd07724">
    <property type="entry name" value="POD-like_MBL-fold"/>
    <property type="match status" value="1"/>
</dbReference>
<protein>
    <submittedName>
        <fullName evidence="10">Zn-dependent hydrolase</fullName>
    </submittedName>
</protein>
<keyword evidence="6" id="KW-0007">Acetylation</keyword>
<feature type="domain" description="Metallo-beta-lactamase" evidence="9">
    <location>
        <begin position="12"/>
        <end position="171"/>
    </location>
</feature>
<evidence type="ECO:0000313" key="11">
    <source>
        <dbReference type="Proteomes" id="UP000191110"/>
    </source>
</evidence>
<dbReference type="PANTHER" id="PTHR43084">
    <property type="entry name" value="PERSULFIDE DIOXYGENASE ETHE1"/>
    <property type="match status" value="1"/>
</dbReference>
<dbReference type="GO" id="GO:0016787">
    <property type="term" value="F:hydrolase activity"/>
    <property type="evidence" value="ECO:0007669"/>
    <property type="project" value="UniProtKB-KW"/>
</dbReference>
<dbReference type="Proteomes" id="UP000191110">
    <property type="component" value="Unassembled WGS sequence"/>
</dbReference>
<dbReference type="FunFam" id="3.60.15.10:FF:000013">
    <property type="entry name" value="Persulfide dioxygenase ETHE1, mitochondrial"/>
    <property type="match status" value="1"/>
</dbReference>
<dbReference type="GO" id="GO:0006749">
    <property type="term" value="P:glutathione metabolic process"/>
    <property type="evidence" value="ECO:0007669"/>
    <property type="project" value="InterPro"/>
</dbReference>